<reference evidence="2" key="1">
    <citation type="submission" date="2018-06" db="EMBL/GenBank/DDBJ databases">
        <authorList>
            <person name="Zhirakovskaya E."/>
        </authorList>
    </citation>
    <scope>NUCLEOTIDE SEQUENCE</scope>
</reference>
<dbReference type="EC" id="2.2.1.2" evidence="2"/>
<evidence type="ECO:0000313" key="2">
    <source>
        <dbReference type="EMBL" id="VAV92290.1"/>
    </source>
</evidence>
<accession>A0A3B0RGZ4</accession>
<feature type="non-terminal residue" evidence="2">
    <location>
        <position position="1"/>
    </location>
</feature>
<protein>
    <submittedName>
        <fullName evidence="2">Transaldolase</fullName>
        <ecNumber evidence="2">2.2.1.2</ecNumber>
    </submittedName>
</protein>
<dbReference type="GO" id="GO:0005975">
    <property type="term" value="P:carbohydrate metabolic process"/>
    <property type="evidence" value="ECO:0007669"/>
    <property type="project" value="InterPro"/>
</dbReference>
<keyword evidence="1" id="KW-0704">Schiff base</keyword>
<dbReference type="InterPro" id="IPR001585">
    <property type="entry name" value="TAL/FSA"/>
</dbReference>
<dbReference type="GO" id="GO:0004801">
    <property type="term" value="F:transaldolase activity"/>
    <property type="evidence" value="ECO:0007669"/>
    <property type="project" value="UniProtKB-EC"/>
</dbReference>
<dbReference type="AlphaFoldDB" id="A0A3B0RGZ4"/>
<dbReference type="SUPFAM" id="SSF51569">
    <property type="entry name" value="Aldolase"/>
    <property type="match status" value="1"/>
</dbReference>
<gene>
    <name evidence="2" type="ORF">MNBD_ALPHA01-208</name>
</gene>
<keyword evidence="2" id="KW-0808">Transferase</keyword>
<name>A0A3B0RGZ4_9ZZZZ</name>
<dbReference type="Gene3D" id="3.20.20.70">
    <property type="entry name" value="Aldolase class I"/>
    <property type="match status" value="1"/>
</dbReference>
<dbReference type="EMBL" id="UOEJ01000032">
    <property type="protein sequence ID" value="VAV92290.1"/>
    <property type="molecule type" value="Genomic_DNA"/>
</dbReference>
<dbReference type="PANTHER" id="PTHR10683">
    <property type="entry name" value="TRANSALDOLASE"/>
    <property type="match status" value="1"/>
</dbReference>
<dbReference type="Pfam" id="PF00923">
    <property type="entry name" value="TAL_FSA"/>
    <property type="match status" value="1"/>
</dbReference>
<dbReference type="PANTHER" id="PTHR10683:SF40">
    <property type="entry name" value="FRUCTOSE-6-PHOSPHATE ALDOLASE 1-RELATED"/>
    <property type="match status" value="1"/>
</dbReference>
<proteinExistence type="predicted"/>
<dbReference type="InterPro" id="IPR013785">
    <property type="entry name" value="Aldolase_TIM"/>
</dbReference>
<sequence>LAAKAGATFISPFVGRHDDVGFDGMQLIEDIRLIYDNYQFGTEILVASTRHPIHIIESARIGADVVTLPPKVLKQLFNHPLTANGLAAFVADWEKTGQSIVK</sequence>
<evidence type="ECO:0000256" key="1">
    <source>
        <dbReference type="ARBA" id="ARBA00023270"/>
    </source>
</evidence>
<organism evidence="2">
    <name type="scientific">hydrothermal vent metagenome</name>
    <dbReference type="NCBI Taxonomy" id="652676"/>
    <lineage>
        <taxon>unclassified sequences</taxon>
        <taxon>metagenomes</taxon>
        <taxon>ecological metagenomes</taxon>
    </lineage>
</organism>